<gene>
    <name evidence="1" type="ORF">OHA91_38440</name>
</gene>
<name>A0ABZ1QNJ4_9ACTN</name>
<evidence type="ECO:0000313" key="1">
    <source>
        <dbReference type="EMBL" id="WUN83867.1"/>
    </source>
</evidence>
<dbReference type="RefSeq" id="WP_328740995.1">
    <property type="nucleotide sequence ID" value="NZ_CP108036.1"/>
</dbReference>
<keyword evidence="2" id="KW-1185">Reference proteome</keyword>
<dbReference type="GeneID" id="95502060"/>
<sequence length="239" mass="26413">MVDWTQMRDCWFEVDRVPELLERVEREDDPEAWKELGWRLVLEHDLLSPASFAAFPRLVRLAPRSAEARGLAGKILGRAAGRHGCDGLLADCAEAIEEFREVLDGHLRSRPADYLVCFRALLAVEEEYHWANALEGFTDDIMGVGCPHCGAAVTIVIGGFGCYSQGRDGGEEVRRDLRPAASEELTATGRWMYGITVRDGQEALANGIAHLFGGAECPRCASVFTVADEYTSANRPVMR</sequence>
<dbReference type="EMBL" id="CP108036">
    <property type="protein sequence ID" value="WUN83867.1"/>
    <property type="molecule type" value="Genomic_DNA"/>
</dbReference>
<reference evidence="1" key="1">
    <citation type="submission" date="2022-10" db="EMBL/GenBank/DDBJ databases">
        <title>The complete genomes of actinobacterial strains from the NBC collection.</title>
        <authorList>
            <person name="Joergensen T.S."/>
            <person name="Alvarez Arevalo M."/>
            <person name="Sterndorff E.B."/>
            <person name="Faurdal D."/>
            <person name="Vuksanovic O."/>
            <person name="Mourched A.-S."/>
            <person name="Charusanti P."/>
            <person name="Shaw S."/>
            <person name="Blin K."/>
            <person name="Weber T."/>
        </authorList>
    </citation>
    <scope>NUCLEOTIDE SEQUENCE</scope>
    <source>
        <strain evidence="1">NBC_00303</strain>
    </source>
</reference>
<accession>A0ABZ1QNJ4</accession>
<evidence type="ECO:0000313" key="2">
    <source>
        <dbReference type="Proteomes" id="UP001432312"/>
    </source>
</evidence>
<protein>
    <submittedName>
        <fullName evidence="1">Uncharacterized protein</fullName>
    </submittedName>
</protein>
<proteinExistence type="predicted"/>
<dbReference type="Proteomes" id="UP001432312">
    <property type="component" value="Chromosome"/>
</dbReference>
<organism evidence="1 2">
    <name type="scientific">Streptomyces erythrochromogenes</name>
    <dbReference type="NCBI Taxonomy" id="285574"/>
    <lineage>
        <taxon>Bacteria</taxon>
        <taxon>Bacillati</taxon>
        <taxon>Actinomycetota</taxon>
        <taxon>Actinomycetes</taxon>
        <taxon>Kitasatosporales</taxon>
        <taxon>Streptomycetaceae</taxon>
        <taxon>Streptomyces</taxon>
    </lineage>
</organism>